<feature type="binding site" evidence="8">
    <location>
        <begin position="31"/>
        <end position="36"/>
    </location>
    <ligand>
        <name>ATP</name>
        <dbReference type="ChEBI" id="CHEBI:30616"/>
    </ligand>
</feature>
<comment type="function">
    <text evidence="8">Ligates lysine onto the cytidine present at position 34 of the AUA codon-specific tRNA(Ile) that contains the anticodon CAU, in an ATP-dependent manner. Cytidine is converted to lysidine, thus changing the amino acid specificity of the tRNA from methionine to isoleucine.</text>
</comment>
<dbReference type="NCBIfam" id="TIGR02432">
    <property type="entry name" value="lysidine_TilS_N"/>
    <property type="match status" value="1"/>
</dbReference>
<evidence type="ECO:0000256" key="6">
    <source>
        <dbReference type="ARBA" id="ARBA00022840"/>
    </source>
</evidence>
<feature type="domain" description="Lysidine-tRNA(Ile) synthetase C-terminal" evidence="9">
    <location>
        <begin position="359"/>
        <end position="418"/>
    </location>
</feature>
<dbReference type="Gene3D" id="3.40.50.620">
    <property type="entry name" value="HUPs"/>
    <property type="match status" value="1"/>
</dbReference>
<dbReference type="InterPro" id="IPR012094">
    <property type="entry name" value="tRNA_Ile_lys_synt"/>
</dbReference>
<keyword evidence="2 8" id="KW-0963">Cytoplasm</keyword>
<name>A0A1H8L0A3_9GAMM</name>
<dbReference type="SMART" id="SM00977">
    <property type="entry name" value="TilS_C"/>
    <property type="match status" value="1"/>
</dbReference>
<comment type="domain">
    <text evidence="8">The N-terminal region contains the highly conserved SGGXDS motif, predicted to be a P-loop motif involved in ATP binding.</text>
</comment>
<dbReference type="HAMAP" id="MF_01161">
    <property type="entry name" value="tRNA_Ile_lys_synt"/>
    <property type="match status" value="1"/>
</dbReference>
<dbReference type="Proteomes" id="UP000199493">
    <property type="component" value="Unassembled WGS sequence"/>
</dbReference>
<dbReference type="AlphaFoldDB" id="A0A1H8L0A3"/>
<comment type="similarity">
    <text evidence="8">Belongs to the tRNA(Ile)-lysidine synthase family.</text>
</comment>
<dbReference type="NCBIfam" id="TIGR02433">
    <property type="entry name" value="lysidine_TilS_C"/>
    <property type="match status" value="1"/>
</dbReference>
<dbReference type="SUPFAM" id="SSF56037">
    <property type="entry name" value="PheT/TilS domain"/>
    <property type="match status" value="1"/>
</dbReference>
<dbReference type="Pfam" id="PF01171">
    <property type="entry name" value="ATP_bind_3"/>
    <property type="match status" value="1"/>
</dbReference>
<comment type="catalytic activity">
    <reaction evidence="7 8">
        <text>cytidine(34) in tRNA(Ile2) + L-lysine + ATP = lysidine(34) in tRNA(Ile2) + AMP + diphosphate + H(+)</text>
        <dbReference type="Rhea" id="RHEA:43744"/>
        <dbReference type="Rhea" id="RHEA-COMP:10625"/>
        <dbReference type="Rhea" id="RHEA-COMP:10670"/>
        <dbReference type="ChEBI" id="CHEBI:15378"/>
        <dbReference type="ChEBI" id="CHEBI:30616"/>
        <dbReference type="ChEBI" id="CHEBI:32551"/>
        <dbReference type="ChEBI" id="CHEBI:33019"/>
        <dbReference type="ChEBI" id="CHEBI:82748"/>
        <dbReference type="ChEBI" id="CHEBI:83665"/>
        <dbReference type="ChEBI" id="CHEBI:456215"/>
        <dbReference type="EC" id="6.3.4.19"/>
    </reaction>
</comment>
<dbReference type="GO" id="GO:0005737">
    <property type="term" value="C:cytoplasm"/>
    <property type="evidence" value="ECO:0007669"/>
    <property type="project" value="UniProtKB-SubCell"/>
</dbReference>
<keyword evidence="3 8" id="KW-0436">Ligase</keyword>
<evidence type="ECO:0000313" key="11">
    <source>
        <dbReference type="Proteomes" id="UP000199493"/>
    </source>
</evidence>
<evidence type="ECO:0000313" key="10">
    <source>
        <dbReference type="EMBL" id="SEN98592.1"/>
    </source>
</evidence>
<dbReference type="STRING" id="77097.SAMN04490369_103613"/>
<dbReference type="InterPro" id="IPR011063">
    <property type="entry name" value="TilS/TtcA_N"/>
</dbReference>
<dbReference type="SUPFAM" id="SSF52402">
    <property type="entry name" value="Adenine nucleotide alpha hydrolases-like"/>
    <property type="match status" value="1"/>
</dbReference>
<dbReference type="Gene3D" id="1.20.59.20">
    <property type="match status" value="1"/>
</dbReference>
<dbReference type="GO" id="GO:0005524">
    <property type="term" value="F:ATP binding"/>
    <property type="evidence" value="ECO:0007669"/>
    <property type="project" value="UniProtKB-UniRule"/>
</dbReference>
<evidence type="ECO:0000256" key="3">
    <source>
        <dbReference type="ARBA" id="ARBA00022598"/>
    </source>
</evidence>
<evidence type="ECO:0000256" key="4">
    <source>
        <dbReference type="ARBA" id="ARBA00022694"/>
    </source>
</evidence>
<evidence type="ECO:0000259" key="9">
    <source>
        <dbReference type="SMART" id="SM00977"/>
    </source>
</evidence>
<dbReference type="Pfam" id="PF09179">
    <property type="entry name" value="TilS"/>
    <property type="match status" value="1"/>
</dbReference>
<dbReference type="SUPFAM" id="SSF82829">
    <property type="entry name" value="MesJ substrate recognition domain-like"/>
    <property type="match status" value="1"/>
</dbReference>
<dbReference type="InterPro" id="IPR015262">
    <property type="entry name" value="tRNA_Ile_lys_synt_subst-bd"/>
</dbReference>
<evidence type="ECO:0000256" key="2">
    <source>
        <dbReference type="ARBA" id="ARBA00022490"/>
    </source>
</evidence>
<dbReference type="Pfam" id="PF11734">
    <property type="entry name" value="TilS_C"/>
    <property type="match status" value="1"/>
</dbReference>
<dbReference type="GO" id="GO:0006400">
    <property type="term" value="P:tRNA modification"/>
    <property type="evidence" value="ECO:0007669"/>
    <property type="project" value="UniProtKB-UniRule"/>
</dbReference>
<keyword evidence="5 8" id="KW-0547">Nucleotide-binding</keyword>
<organism evidence="10 11">
    <name type="scientific">Vreelandella aquamarina</name>
    <dbReference type="NCBI Taxonomy" id="77097"/>
    <lineage>
        <taxon>Bacteria</taxon>
        <taxon>Pseudomonadati</taxon>
        <taxon>Pseudomonadota</taxon>
        <taxon>Gammaproteobacteria</taxon>
        <taxon>Oceanospirillales</taxon>
        <taxon>Halomonadaceae</taxon>
        <taxon>Vreelandella</taxon>
    </lineage>
</organism>
<evidence type="ECO:0000256" key="1">
    <source>
        <dbReference type="ARBA" id="ARBA00004496"/>
    </source>
</evidence>
<dbReference type="EMBL" id="FODB01000036">
    <property type="protein sequence ID" value="SEN98592.1"/>
    <property type="molecule type" value="Genomic_DNA"/>
</dbReference>
<keyword evidence="4 8" id="KW-0819">tRNA processing</keyword>
<sequence>MAPQPPKRLLRLLHDALAETPPGRCVWVALSGGLDSSLLLMLAAEACQDSGQVLRALHVNHGLQAAAADFETHCQQLCQRLGVPLTVERVAIESRGEGVEGAARRARYAAFAQHVKPGDALWLGQHQDDQAETLLLAALRGSGIRGLAGMPYQREWQGITLVRPWLSISRQTLADTAHAMALTWCEDPTNRDIEFDRNRLRHEVLPMLTQRWPGAVRSLAKSAGLAGEADTLLASYAAEELAVLTLGTGCLDASALAALPLPRQRLLVRTLCQQLRLPTPPQARLAILLGQLTAAQDAQVLVEWPGAQARVWRRRLYLMTPLAALPDWQAPWSGEPGVSTPLGPLQLRLECDAYLAESFMLRWRQGGEVLVLPGRGRRDLKRLLQERALPPWERERLIVVMAGERCLGVLQPPAYVLWQAEGATFHREG</sequence>
<dbReference type="InterPro" id="IPR012795">
    <property type="entry name" value="tRNA_Ile_lys_synt_N"/>
</dbReference>
<gene>
    <name evidence="8" type="primary">tilS</name>
    <name evidence="10" type="ORF">SAMN04490369_103613</name>
</gene>
<dbReference type="GO" id="GO:0032267">
    <property type="term" value="F:tRNA(Ile)-lysidine synthase activity"/>
    <property type="evidence" value="ECO:0007669"/>
    <property type="project" value="UniProtKB-EC"/>
</dbReference>
<reference evidence="10 11" key="1">
    <citation type="submission" date="2016-10" db="EMBL/GenBank/DDBJ databases">
        <authorList>
            <person name="de Groot N.N."/>
        </authorList>
    </citation>
    <scope>NUCLEOTIDE SEQUENCE [LARGE SCALE GENOMIC DNA]</scope>
    <source>
        <strain evidence="10 11">558</strain>
    </source>
</reference>
<protein>
    <recommendedName>
        <fullName evidence="8">tRNA(Ile)-lysidine synthase</fullName>
        <ecNumber evidence="8">6.3.4.19</ecNumber>
    </recommendedName>
    <alternativeName>
        <fullName evidence="8">tRNA(Ile)-2-lysyl-cytidine synthase</fullName>
    </alternativeName>
    <alternativeName>
        <fullName evidence="8">tRNA(Ile)-lysidine synthetase</fullName>
    </alternativeName>
</protein>
<comment type="subcellular location">
    <subcellularLocation>
        <location evidence="1 8">Cytoplasm</location>
    </subcellularLocation>
</comment>
<dbReference type="InterPro" id="IPR012796">
    <property type="entry name" value="Lysidine-tRNA-synth_C"/>
</dbReference>
<accession>A0A1H8L0A3</accession>
<dbReference type="RefSeq" id="WP_089675579.1">
    <property type="nucleotide sequence ID" value="NZ_FODB01000036.1"/>
</dbReference>
<proteinExistence type="inferred from homology"/>
<keyword evidence="6 8" id="KW-0067">ATP-binding</keyword>
<evidence type="ECO:0000256" key="5">
    <source>
        <dbReference type="ARBA" id="ARBA00022741"/>
    </source>
</evidence>
<evidence type="ECO:0000256" key="8">
    <source>
        <dbReference type="HAMAP-Rule" id="MF_01161"/>
    </source>
</evidence>
<dbReference type="PANTHER" id="PTHR43033:SF1">
    <property type="entry name" value="TRNA(ILE)-LYSIDINE SYNTHASE-RELATED"/>
    <property type="match status" value="1"/>
</dbReference>
<dbReference type="InterPro" id="IPR014729">
    <property type="entry name" value="Rossmann-like_a/b/a_fold"/>
</dbReference>
<dbReference type="PANTHER" id="PTHR43033">
    <property type="entry name" value="TRNA(ILE)-LYSIDINE SYNTHASE-RELATED"/>
    <property type="match status" value="1"/>
</dbReference>
<dbReference type="EC" id="6.3.4.19" evidence="8"/>
<dbReference type="CDD" id="cd01992">
    <property type="entry name" value="TilS_N"/>
    <property type="match status" value="1"/>
</dbReference>
<evidence type="ECO:0000256" key="7">
    <source>
        <dbReference type="ARBA" id="ARBA00048539"/>
    </source>
</evidence>